<dbReference type="OrthoDB" id="447166at2759"/>
<comment type="caution">
    <text evidence="1">The sequence shown here is derived from an EMBL/GenBank/DDBJ whole genome shotgun (WGS) entry which is preliminary data.</text>
</comment>
<dbReference type="AlphaFoldDB" id="A0A812R2B3"/>
<gene>
    <name evidence="1" type="ORF">SPIL2461_LOCUS10281</name>
</gene>
<protein>
    <submittedName>
        <fullName evidence="1">Uncharacterized protein</fullName>
    </submittedName>
</protein>
<proteinExistence type="predicted"/>
<organism evidence="1 2">
    <name type="scientific">Symbiodinium pilosum</name>
    <name type="common">Dinoflagellate</name>
    <dbReference type="NCBI Taxonomy" id="2952"/>
    <lineage>
        <taxon>Eukaryota</taxon>
        <taxon>Sar</taxon>
        <taxon>Alveolata</taxon>
        <taxon>Dinophyceae</taxon>
        <taxon>Suessiales</taxon>
        <taxon>Symbiodiniaceae</taxon>
        <taxon>Symbiodinium</taxon>
    </lineage>
</organism>
<reference evidence="1" key="1">
    <citation type="submission" date="2021-02" db="EMBL/GenBank/DDBJ databases">
        <authorList>
            <person name="Dougan E. K."/>
            <person name="Rhodes N."/>
            <person name="Thang M."/>
            <person name="Chan C."/>
        </authorList>
    </citation>
    <scope>NUCLEOTIDE SEQUENCE</scope>
</reference>
<accession>A0A812R2B3</accession>
<dbReference type="Proteomes" id="UP000649617">
    <property type="component" value="Unassembled WGS sequence"/>
</dbReference>
<name>A0A812R2B3_SYMPI</name>
<evidence type="ECO:0000313" key="2">
    <source>
        <dbReference type="Proteomes" id="UP000649617"/>
    </source>
</evidence>
<keyword evidence="2" id="KW-1185">Reference proteome</keyword>
<sequence>MSVFTIQRLSDLLASTASASDKLDAVAEQGDLLCQYQASDKKLEDRPKLPKVLSRIKEDKSAAKEQLKAVAHIIQQLDFSLDDFKPIQPLRPLDPAREVRSLYEANGLQKPFLCENMTGLSVWDYMDSALPLEHKRLSLCADEGSTLYTAYQYLCSQGFCVILHRDALRLG</sequence>
<dbReference type="EMBL" id="CAJNIZ010018839">
    <property type="protein sequence ID" value="CAE7417053.1"/>
    <property type="molecule type" value="Genomic_DNA"/>
</dbReference>
<evidence type="ECO:0000313" key="1">
    <source>
        <dbReference type="EMBL" id="CAE7417053.1"/>
    </source>
</evidence>